<feature type="domain" description="Methyltransferase" evidence="1">
    <location>
        <begin position="172"/>
        <end position="288"/>
    </location>
</feature>
<dbReference type="InterPro" id="IPR036388">
    <property type="entry name" value="WH-like_DNA-bd_sf"/>
</dbReference>
<dbReference type="Gene3D" id="1.10.10.10">
    <property type="entry name" value="Winged helix-like DNA-binding domain superfamily/Winged helix DNA-binding domain"/>
    <property type="match status" value="1"/>
</dbReference>
<dbReference type="EMBL" id="UINC01000777">
    <property type="protein sequence ID" value="SUZ61025.1"/>
    <property type="molecule type" value="Genomic_DNA"/>
</dbReference>
<dbReference type="InterPro" id="IPR025714">
    <property type="entry name" value="Methyltranfer_dom"/>
</dbReference>
<dbReference type="CDD" id="cd02440">
    <property type="entry name" value="AdoMet_MTases"/>
    <property type="match status" value="1"/>
</dbReference>
<dbReference type="PANTHER" id="PTHR45128:SF2">
    <property type="entry name" value="METHYLTRANSFERASE DOMAIN-CONTAINING PROTEIN"/>
    <property type="match status" value="1"/>
</dbReference>
<dbReference type="SUPFAM" id="SSF53335">
    <property type="entry name" value="S-adenosyl-L-methionine-dependent methyltransferases"/>
    <property type="match status" value="1"/>
</dbReference>
<dbReference type="PANTHER" id="PTHR45128">
    <property type="entry name" value="METHYLTRANSFERASE TYPE 11"/>
    <property type="match status" value="1"/>
</dbReference>
<dbReference type="Pfam" id="PF13847">
    <property type="entry name" value="Methyltransf_31"/>
    <property type="match status" value="1"/>
</dbReference>
<protein>
    <submittedName>
        <fullName evidence="3">Uncharacterized protein</fullName>
    </submittedName>
</protein>
<sequence length="356" mass="38618">MNQKKLGELSKKIMGAYEGALVSGMVYLGDEMGLYRAMDGRGPMTSGEVASQAGLHERFVHEWLCLQAAVGLVEYEGDGMFHLSAEAGVLLAHEDDLRSMARWFDNLPQRTALLSEIPRSFKTGVGISWADTERGGTSGRVQWMERLLRPWYEQVLVQSVLPELDGLIDDLNDGARVADVGCGSGVAVVTMAEAFPQSDFHGWEIAPLALDRCRENAIQAGVTNATFHDVRDGGLPEDGSFSFVATFDCVHDMTSPDDLATAIYKSLNSEGRWLIVDPTSKGSLEENLKLPLAVFGYAASVAGCLQSGMSESGGAGHGVFGLPAPAMQQLTERAGFSQFRQLDIDHAMNSYYEVRP</sequence>
<dbReference type="InterPro" id="IPR029063">
    <property type="entry name" value="SAM-dependent_MTases_sf"/>
</dbReference>
<dbReference type="Pfam" id="PF21320">
    <property type="entry name" value="WHD_Rv2258c"/>
    <property type="match status" value="1"/>
</dbReference>
<dbReference type="InterPro" id="IPR053173">
    <property type="entry name" value="SAM-binding_MTase"/>
</dbReference>
<dbReference type="SUPFAM" id="SSF46785">
    <property type="entry name" value="Winged helix' DNA-binding domain"/>
    <property type="match status" value="1"/>
</dbReference>
<dbReference type="AlphaFoldDB" id="A0A381P261"/>
<dbReference type="InterPro" id="IPR048711">
    <property type="entry name" value="WHD_Rv2258c"/>
</dbReference>
<evidence type="ECO:0000259" key="2">
    <source>
        <dbReference type="Pfam" id="PF21320"/>
    </source>
</evidence>
<evidence type="ECO:0000259" key="1">
    <source>
        <dbReference type="Pfam" id="PF13847"/>
    </source>
</evidence>
<proteinExistence type="predicted"/>
<name>A0A381P261_9ZZZZ</name>
<gene>
    <name evidence="3" type="ORF">METZ01_LOCUS13879</name>
</gene>
<organism evidence="3">
    <name type="scientific">marine metagenome</name>
    <dbReference type="NCBI Taxonomy" id="408172"/>
    <lineage>
        <taxon>unclassified sequences</taxon>
        <taxon>metagenomes</taxon>
        <taxon>ecological metagenomes</taxon>
    </lineage>
</organism>
<reference evidence="3" key="1">
    <citation type="submission" date="2018-05" db="EMBL/GenBank/DDBJ databases">
        <authorList>
            <person name="Lanie J.A."/>
            <person name="Ng W.-L."/>
            <person name="Kazmierczak K.M."/>
            <person name="Andrzejewski T.M."/>
            <person name="Davidsen T.M."/>
            <person name="Wayne K.J."/>
            <person name="Tettelin H."/>
            <person name="Glass J.I."/>
            <person name="Rusch D."/>
            <person name="Podicherti R."/>
            <person name="Tsui H.-C.T."/>
            <person name="Winkler M.E."/>
        </authorList>
    </citation>
    <scope>NUCLEOTIDE SEQUENCE</scope>
</reference>
<dbReference type="InterPro" id="IPR036390">
    <property type="entry name" value="WH_DNA-bd_sf"/>
</dbReference>
<dbReference type="Gene3D" id="3.40.50.150">
    <property type="entry name" value="Vaccinia Virus protein VP39"/>
    <property type="match status" value="1"/>
</dbReference>
<feature type="domain" description="S-adenosylmethionine-dependent methyltransferase Rv2258c-like winged HTH" evidence="2">
    <location>
        <begin position="22"/>
        <end position="91"/>
    </location>
</feature>
<accession>A0A381P261</accession>
<evidence type="ECO:0000313" key="3">
    <source>
        <dbReference type="EMBL" id="SUZ61025.1"/>
    </source>
</evidence>